<organism evidence="1 2">
    <name type="scientific">Adineta steineri</name>
    <dbReference type="NCBI Taxonomy" id="433720"/>
    <lineage>
        <taxon>Eukaryota</taxon>
        <taxon>Metazoa</taxon>
        <taxon>Spiralia</taxon>
        <taxon>Gnathifera</taxon>
        <taxon>Rotifera</taxon>
        <taxon>Eurotatoria</taxon>
        <taxon>Bdelloidea</taxon>
        <taxon>Adinetida</taxon>
        <taxon>Adinetidae</taxon>
        <taxon>Adineta</taxon>
    </lineage>
</organism>
<protein>
    <submittedName>
        <fullName evidence="1">Uncharacterized protein</fullName>
    </submittedName>
</protein>
<dbReference type="AlphaFoldDB" id="A0A820MZN0"/>
<accession>A0A820MZN0</accession>
<proteinExistence type="predicted"/>
<comment type="caution">
    <text evidence="1">The sequence shown here is derived from an EMBL/GenBank/DDBJ whole genome shotgun (WGS) entry which is preliminary data.</text>
</comment>
<sequence>ELAELRARPSFINFEDLEVFRHMRPLTRASNVWHPQPIRRVSMMPVDADGYKDLLLDVDTTQQRNIKQRKPNPFIARDTSNISIKSKISETTIC</sequence>
<reference evidence="1" key="1">
    <citation type="submission" date="2021-02" db="EMBL/GenBank/DDBJ databases">
        <authorList>
            <person name="Nowell W R."/>
        </authorList>
    </citation>
    <scope>NUCLEOTIDE SEQUENCE</scope>
</reference>
<name>A0A820MZN0_9BILA</name>
<evidence type="ECO:0000313" key="1">
    <source>
        <dbReference type="EMBL" id="CAF4382208.1"/>
    </source>
</evidence>
<dbReference type="EMBL" id="CAJOAY010025318">
    <property type="protein sequence ID" value="CAF4382208.1"/>
    <property type="molecule type" value="Genomic_DNA"/>
</dbReference>
<gene>
    <name evidence="1" type="ORF">OKA104_LOCUS50419</name>
</gene>
<evidence type="ECO:0000313" key="2">
    <source>
        <dbReference type="Proteomes" id="UP000663881"/>
    </source>
</evidence>
<dbReference type="Proteomes" id="UP000663881">
    <property type="component" value="Unassembled WGS sequence"/>
</dbReference>
<feature type="non-terminal residue" evidence="1">
    <location>
        <position position="1"/>
    </location>
</feature>